<reference evidence="2 3" key="1">
    <citation type="journal article" date="2019" name="Int. J. Syst. Evol. Microbiol.">
        <title>The Global Catalogue of Microorganisms (GCM) 10K type strain sequencing project: providing services to taxonomists for standard genome sequencing and annotation.</title>
        <authorList>
            <consortium name="The Broad Institute Genomics Platform"/>
            <consortium name="The Broad Institute Genome Sequencing Center for Infectious Disease"/>
            <person name="Wu L."/>
            <person name="Ma J."/>
        </authorList>
    </citation>
    <scope>NUCLEOTIDE SEQUENCE [LARGE SCALE GENOMIC DNA]</scope>
    <source>
        <strain evidence="2 3">JCM 11445</strain>
    </source>
</reference>
<evidence type="ECO:0000256" key="1">
    <source>
        <dbReference type="SAM" id="MobiDB-lite"/>
    </source>
</evidence>
<sequence>MTVVQLASARRDQDDRPHHVDDTGLEPIAALHQRVKAFDLAQRERECGEEAAFQAVLTANAVLTGSFPDTLDTVVQSMSWTGHPPSPDMRLMASAVTYLGSADGQRGWWLHYTRREESMGEDGDLAHILTLIAPCSCGTYLTVELADEDHLIVLLDELHTPPGAPVDCDYRLRIRAGSYADPTHTSTEPPF</sequence>
<feature type="compositionally biased region" description="Basic and acidic residues" evidence="1">
    <location>
        <begin position="9"/>
        <end position="22"/>
    </location>
</feature>
<comment type="caution">
    <text evidence="2">The sequence shown here is derived from an EMBL/GenBank/DDBJ whole genome shotgun (WGS) entry which is preliminary data.</text>
</comment>
<dbReference type="Proteomes" id="UP001500033">
    <property type="component" value="Unassembled WGS sequence"/>
</dbReference>
<dbReference type="EMBL" id="BAAAIE010000011">
    <property type="protein sequence ID" value="GAA0975069.1"/>
    <property type="molecule type" value="Genomic_DNA"/>
</dbReference>
<feature type="region of interest" description="Disordered" evidence="1">
    <location>
        <begin position="1"/>
        <end position="24"/>
    </location>
</feature>
<organism evidence="2 3">
    <name type="scientific">Streptomyces rhizosphaericus</name>
    <dbReference type="NCBI Taxonomy" id="114699"/>
    <lineage>
        <taxon>Bacteria</taxon>
        <taxon>Bacillati</taxon>
        <taxon>Actinomycetota</taxon>
        <taxon>Actinomycetes</taxon>
        <taxon>Kitasatosporales</taxon>
        <taxon>Streptomycetaceae</taxon>
        <taxon>Streptomyces</taxon>
        <taxon>Streptomyces violaceusniger group</taxon>
    </lineage>
</organism>
<evidence type="ECO:0000313" key="3">
    <source>
        <dbReference type="Proteomes" id="UP001500033"/>
    </source>
</evidence>
<protein>
    <submittedName>
        <fullName evidence="2">Uncharacterized protein</fullName>
    </submittedName>
</protein>
<accession>A0ABN1S5Y5</accession>
<gene>
    <name evidence="2" type="ORF">GCM10009576_023270</name>
</gene>
<name>A0ABN1S5Y5_9ACTN</name>
<keyword evidence="3" id="KW-1185">Reference proteome</keyword>
<evidence type="ECO:0000313" key="2">
    <source>
        <dbReference type="EMBL" id="GAA0975069.1"/>
    </source>
</evidence>
<proteinExistence type="predicted"/>